<evidence type="ECO:0000259" key="2">
    <source>
        <dbReference type="Pfam" id="PF07589"/>
    </source>
</evidence>
<evidence type="ECO:0000256" key="1">
    <source>
        <dbReference type="SAM" id="SignalP"/>
    </source>
</evidence>
<protein>
    <submittedName>
        <fullName evidence="3">PEP-CTERM motif protein</fullName>
    </submittedName>
</protein>
<dbReference type="EMBL" id="LAQT01000007">
    <property type="protein sequence ID" value="KPC53178.1"/>
    <property type="molecule type" value="Genomic_DNA"/>
</dbReference>
<feature type="chain" id="PRO_5005863040" evidence="1">
    <location>
        <begin position="23"/>
        <end position="204"/>
    </location>
</feature>
<feature type="domain" description="Ice-binding protein C-terminal" evidence="2">
    <location>
        <begin position="173"/>
        <end position="194"/>
    </location>
</feature>
<keyword evidence="4" id="KW-1185">Reference proteome</keyword>
<feature type="signal peptide" evidence="1">
    <location>
        <begin position="1"/>
        <end position="22"/>
    </location>
</feature>
<dbReference type="AlphaFoldDB" id="A0A0N0XIT7"/>
<dbReference type="OrthoDB" id="8749675at2"/>
<name>A0A0N0XIT7_9NEIS</name>
<dbReference type="Proteomes" id="UP000037939">
    <property type="component" value="Unassembled WGS sequence"/>
</dbReference>
<evidence type="ECO:0000313" key="4">
    <source>
        <dbReference type="Proteomes" id="UP000037939"/>
    </source>
</evidence>
<proteinExistence type="predicted"/>
<dbReference type="RefSeq" id="WP_053937433.1">
    <property type="nucleotide sequence ID" value="NZ_LAQT01000007.1"/>
</dbReference>
<dbReference type="NCBIfam" id="TIGR02595">
    <property type="entry name" value="PEP_CTERM"/>
    <property type="match status" value="1"/>
</dbReference>
<organism evidence="3 4">
    <name type="scientific">Amantichitinum ursilacus</name>
    <dbReference type="NCBI Taxonomy" id="857265"/>
    <lineage>
        <taxon>Bacteria</taxon>
        <taxon>Pseudomonadati</taxon>
        <taxon>Pseudomonadota</taxon>
        <taxon>Betaproteobacteria</taxon>
        <taxon>Neisseriales</taxon>
        <taxon>Chitinibacteraceae</taxon>
        <taxon>Amantichitinum</taxon>
    </lineage>
</organism>
<reference evidence="3 4" key="1">
    <citation type="submission" date="2015-07" db="EMBL/GenBank/DDBJ databases">
        <title>Draft genome sequence of the Amantichitinum ursilacus IGB-41, a new chitin-degrading bacterium.</title>
        <authorList>
            <person name="Kirstahler P."/>
            <person name="Guenther M."/>
            <person name="Grumaz C."/>
            <person name="Rupp S."/>
            <person name="Zibek S."/>
            <person name="Sohn K."/>
        </authorList>
    </citation>
    <scope>NUCLEOTIDE SEQUENCE [LARGE SCALE GENOMIC DNA]</scope>
    <source>
        <strain evidence="3 4">IGB-41</strain>
    </source>
</reference>
<dbReference type="Pfam" id="PF07589">
    <property type="entry name" value="PEP-CTERM"/>
    <property type="match status" value="1"/>
</dbReference>
<accession>A0A0N0XIT7</accession>
<comment type="caution">
    <text evidence="3">The sequence shown here is derived from an EMBL/GenBank/DDBJ whole genome shotgun (WGS) entry which is preliminary data.</text>
</comment>
<keyword evidence="1" id="KW-0732">Signal</keyword>
<dbReference type="InterPro" id="IPR013424">
    <property type="entry name" value="Ice-binding_C"/>
</dbReference>
<evidence type="ECO:0000313" key="3">
    <source>
        <dbReference type="EMBL" id="KPC53178.1"/>
    </source>
</evidence>
<gene>
    <name evidence="3" type="ORF">WG78_08810</name>
</gene>
<dbReference type="STRING" id="857265.WG78_08810"/>
<sequence>MKPRLQLATLLAALSLSMAAHAQLITFDDLTKPDGLPAVYEGFEVSWSTLLSTWDNPAPATALGSKTLSPGQEQSIELRSFTPFYLDSVHLSTAFFQQFDPVTSVVLRGYSAGQQVAYAQFNLDLSNPGTPQFEWYSLDGTPFDHPVDRLTFSGVSDGSLDTDFYLDGLNVRPVPEPETWALMGLGAVGVLARRQRPGKKRATA</sequence>